<proteinExistence type="predicted"/>
<gene>
    <name evidence="4" type="ORF">NCTC7807_00982</name>
</gene>
<accession>A0A380MPY2</accession>
<evidence type="ECO:0000313" key="5">
    <source>
        <dbReference type="Proteomes" id="UP000254150"/>
    </source>
</evidence>
<evidence type="ECO:0000256" key="1">
    <source>
        <dbReference type="SAM" id="MobiDB-lite"/>
    </source>
</evidence>
<dbReference type="Proteomes" id="UP000254150">
    <property type="component" value="Unassembled WGS sequence"/>
</dbReference>
<evidence type="ECO:0000256" key="3">
    <source>
        <dbReference type="SAM" id="SignalP"/>
    </source>
</evidence>
<feature type="chain" id="PRO_5039167033" evidence="3">
    <location>
        <begin position="31"/>
        <end position="189"/>
    </location>
</feature>
<feature type="region of interest" description="Disordered" evidence="1">
    <location>
        <begin position="30"/>
        <end position="57"/>
    </location>
</feature>
<evidence type="ECO:0000256" key="2">
    <source>
        <dbReference type="SAM" id="Phobius"/>
    </source>
</evidence>
<reference evidence="4 5" key="1">
    <citation type="submission" date="2018-06" db="EMBL/GenBank/DDBJ databases">
        <authorList>
            <consortium name="Pathogen Informatics"/>
            <person name="Doyle S."/>
        </authorList>
    </citation>
    <scope>NUCLEOTIDE SEQUENCE [LARGE SCALE GENOMIC DNA]</scope>
    <source>
        <strain evidence="4 5">NCTC7807</strain>
    </source>
</reference>
<feature type="transmembrane region" description="Helical" evidence="2">
    <location>
        <begin position="159"/>
        <end position="178"/>
    </location>
</feature>
<feature type="signal peptide" evidence="3">
    <location>
        <begin position="1"/>
        <end position="30"/>
    </location>
</feature>
<keyword evidence="3" id="KW-0732">Signal</keyword>
<keyword evidence="2" id="KW-1133">Transmembrane helix</keyword>
<name>A0A380MPY2_STRGR</name>
<keyword evidence="2" id="KW-0812">Transmembrane</keyword>
<dbReference type="GeneID" id="95068655"/>
<protein>
    <submittedName>
        <fullName evidence="4">Membrane protein</fullName>
    </submittedName>
</protein>
<evidence type="ECO:0000313" key="4">
    <source>
        <dbReference type="EMBL" id="SUO94660.1"/>
    </source>
</evidence>
<sequence>MRIHRITVRAAALAAALTLTPLAAASAAVAGDEENHGNHHRPGRVTVSPSTVSPGGEVTLRVDVCRGKEAVGFSEAFAGDAWFAPSADRGELYAEARIRSDAEPRQYEIKVDCKDKGNRHARGTVTVVHHKPRPHAPVSAGGGGTAEVAAEATGNEGPGVSQAVVGGALVSAAVLAFAGHRLRRGRRTD</sequence>
<dbReference type="EMBL" id="UHID01000001">
    <property type="protein sequence ID" value="SUO94660.1"/>
    <property type="molecule type" value="Genomic_DNA"/>
</dbReference>
<dbReference type="RefSeq" id="WP_100454446.1">
    <property type="nucleotide sequence ID" value="NZ_UHID01000001.1"/>
</dbReference>
<dbReference type="AlphaFoldDB" id="A0A380MPY2"/>
<keyword evidence="2" id="KW-0472">Membrane</keyword>
<organism evidence="4 5">
    <name type="scientific">Streptomyces griseus</name>
    <dbReference type="NCBI Taxonomy" id="1911"/>
    <lineage>
        <taxon>Bacteria</taxon>
        <taxon>Bacillati</taxon>
        <taxon>Actinomycetota</taxon>
        <taxon>Actinomycetes</taxon>
        <taxon>Kitasatosporales</taxon>
        <taxon>Streptomycetaceae</taxon>
        <taxon>Streptomyces</taxon>
    </lineage>
</organism>